<proteinExistence type="predicted"/>
<dbReference type="AlphaFoldDB" id="A0AAD7GD64"/>
<reference evidence="1" key="1">
    <citation type="submission" date="2023-03" db="EMBL/GenBank/DDBJ databases">
        <title>Massive genome expansion in bonnet fungi (Mycena s.s.) driven by repeated elements and novel gene families across ecological guilds.</title>
        <authorList>
            <consortium name="Lawrence Berkeley National Laboratory"/>
            <person name="Harder C.B."/>
            <person name="Miyauchi S."/>
            <person name="Viragh M."/>
            <person name="Kuo A."/>
            <person name="Thoen E."/>
            <person name="Andreopoulos B."/>
            <person name="Lu D."/>
            <person name="Skrede I."/>
            <person name="Drula E."/>
            <person name="Henrissat B."/>
            <person name="Morin E."/>
            <person name="Kohler A."/>
            <person name="Barry K."/>
            <person name="LaButti K."/>
            <person name="Morin E."/>
            <person name="Salamov A."/>
            <person name="Lipzen A."/>
            <person name="Mereny Z."/>
            <person name="Hegedus B."/>
            <person name="Baldrian P."/>
            <person name="Stursova M."/>
            <person name="Weitz H."/>
            <person name="Taylor A."/>
            <person name="Grigoriev I.V."/>
            <person name="Nagy L.G."/>
            <person name="Martin F."/>
            <person name="Kauserud H."/>
        </authorList>
    </citation>
    <scope>NUCLEOTIDE SEQUENCE</scope>
    <source>
        <strain evidence="1">CBHHK067</strain>
    </source>
</reference>
<evidence type="ECO:0000313" key="2">
    <source>
        <dbReference type="Proteomes" id="UP001221757"/>
    </source>
</evidence>
<dbReference type="Proteomes" id="UP001221757">
    <property type="component" value="Unassembled WGS sequence"/>
</dbReference>
<dbReference type="GO" id="GO:0008270">
    <property type="term" value="F:zinc ion binding"/>
    <property type="evidence" value="ECO:0007669"/>
    <property type="project" value="InterPro"/>
</dbReference>
<name>A0AAD7GD64_MYCRO</name>
<dbReference type="InterPro" id="IPR036864">
    <property type="entry name" value="Zn2-C6_fun-type_DNA-bd_sf"/>
</dbReference>
<evidence type="ECO:0000313" key="1">
    <source>
        <dbReference type="EMBL" id="KAJ7688877.1"/>
    </source>
</evidence>
<dbReference type="GO" id="GO:0000981">
    <property type="term" value="F:DNA-binding transcription factor activity, RNA polymerase II-specific"/>
    <property type="evidence" value="ECO:0007669"/>
    <property type="project" value="InterPro"/>
</dbReference>
<evidence type="ECO:0008006" key="3">
    <source>
        <dbReference type="Google" id="ProtNLM"/>
    </source>
</evidence>
<dbReference type="SUPFAM" id="SSF57701">
    <property type="entry name" value="Zn2/Cys6 DNA-binding domain"/>
    <property type="match status" value="1"/>
</dbReference>
<sequence length="122" mass="13312">MICGNGCRQTALGTVIMKFPLCGQRLKRGLLPTATVKTRMHTPKSKKSQACDACKARRVLCHPQLHGAPCPRCAEKNIMSNHFAFAWAAAQESHLQRRGPGGTTRSATGFGFTSFMYESMAP</sequence>
<keyword evidence="2" id="KW-1185">Reference proteome</keyword>
<dbReference type="EMBL" id="JARKIE010000076">
    <property type="protein sequence ID" value="KAJ7688877.1"/>
    <property type="molecule type" value="Genomic_DNA"/>
</dbReference>
<gene>
    <name evidence="1" type="ORF">B0H17DRAFT_1067745</name>
</gene>
<protein>
    <recommendedName>
        <fullName evidence="3">Zn(2)-C6 fungal-type domain-containing protein</fullName>
    </recommendedName>
</protein>
<feature type="non-terminal residue" evidence="1">
    <location>
        <position position="122"/>
    </location>
</feature>
<organism evidence="1 2">
    <name type="scientific">Mycena rosella</name>
    <name type="common">Pink bonnet</name>
    <name type="synonym">Agaricus rosellus</name>
    <dbReference type="NCBI Taxonomy" id="1033263"/>
    <lineage>
        <taxon>Eukaryota</taxon>
        <taxon>Fungi</taxon>
        <taxon>Dikarya</taxon>
        <taxon>Basidiomycota</taxon>
        <taxon>Agaricomycotina</taxon>
        <taxon>Agaricomycetes</taxon>
        <taxon>Agaricomycetidae</taxon>
        <taxon>Agaricales</taxon>
        <taxon>Marasmiineae</taxon>
        <taxon>Mycenaceae</taxon>
        <taxon>Mycena</taxon>
    </lineage>
</organism>
<comment type="caution">
    <text evidence="1">The sequence shown here is derived from an EMBL/GenBank/DDBJ whole genome shotgun (WGS) entry which is preliminary data.</text>
</comment>
<accession>A0AAD7GD64</accession>